<evidence type="ECO:0000256" key="1">
    <source>
        <dbReference type="SAM" id="MobiDB-lite"/>
    </source>
</evidence>
<feature type="region of interest" description="Disordered" evidence="1">
    <location>
        <begin position="137"/>
        <end position="210"/>
    </location>
</feature>
<dbReference type="AlphaFoldDB" id="W5T3K7"/>
<proteinExistence type="predicted"/>
<gene>
    <name evidence="2" type="ORF">BCO_0900151</name>
</gene>
<sequence>MNKNVLAVCVLTLLCFLSCHMALLDRLIGVVSERFSEEEYYLGLLKESKEGEEDQSDVIIKAGKKFKVLGVVGIPKKGVTQQLQPVSQVGAALNQDQNKNLIINPIQSNSISSYISSPGSGLEGEKKAYEDGISTTTVNQQSLEQQPVEKQAEDSKTMVKQQGNEGEQRPEVVIETPQSDQPQRAAESQTVELMQGEQNEQSSVQDTESERIKDEIKSNLGQINTLSSGLKKILSELEGYESFVSKEKSNAENLDQEVKKVLDKIVVQIVKKDGIVDLNQFMEKSSKNIIKNINIAKALYQELVDILEKVKVEAESAKNSIDSSDMLKVKDRLNGAIEEIISGNKGLSAKSARSKVSKEYKLFQELSMNVEMIRDVISAGSYDKIPAKWRRYSQEFINKTTEELYTKINKDAELGVKNVLYKILTIF</sequence>
<reference evidence="2" key="1">
    <citation type="submission" date="2013-04" db="EMBL/GenBank/DDBJ databases">
        <title>Comparative Genomics of Relapsing Fever Spirochetes.</title>
        <authorList>
            <person name="Schwan T.G."/>
            <person name="Raffel S.J."/>
            <person name="Porcella S.F."/>
            <person name="Martens C.A."/>
            <person name="Bruno D.P."/>
            <person name="Ricklefs S.M."/>
            <person name="Barbian K.B."/>
        </authorList>
    </citation>
    <scope>NUCLEOTIDE SEQUENCE</scope>
    <source>
        <strain evidence="2">Co53</strain>
        <plasmid evidence="2">unnamed</plasmid>
    </source>
</reference>
<dbReference type="RefSeq" id="WP_025409026.1">
    <property type="nucleotide sequence ID" value="NZ_CP005785.1"/>
</dbReference>
<dbReference type="HOGENOM" id="CLU_634109_0_0_12"/>
<keyword evidence="2" id="KW-0614">Plasmid</keyword>
<geneLocation type="plasmid" evidence="2">
    <name>unnamed</name>
</geneLocation>
<dbReference type="EMBL" id="CP005785">
    <property type="protein sequence ID" value="AHH11871.1"/>
    <property type="molecule type" value="Genomic_DNA"/>
</dbReference>
<accession>W5T3K7</accession>
<name>W5T3K7_9SPIR</name>
<evidence type="ECO:0000313" key="2">
    <source>
        <dbReference type="EMBL" id="AHH11871.1"/>
    </source>
</evidence>
<protein>
    <submittedName>
        <fullName evidence="2">Uncharacterized protein</fullName>
    </submittedName>
</protein>
<feature type="compositionally biased region" description="Polar residues" evidence="1">
    <location>
        <begin position="176"/>
        <end position="206"/>
    </location>
</feature>
<organism evidence="2">
    <name type="scientific">Borrelia coriaceae ATCC 43381</name>
    <dbReference type="NCBI Taxonomy" id="1408429"/>
    <lineage>
        <taxon>Bacteria</taxon>
        <taxon>Pseudomonadati</taxon>
        <taxon>Spirochaetota</taxon>
        <taxon>Spirochaetia</taxon>
        <taxon>Spirochaetales</taxon>
        <taxon>Borreliaceae</taxon>
        <taxon>Borrelia</taxon>
    </lineage>
</organism>